<sequence>MNIQQTRLITGASSGIGLALLKHWLAPDAPVIAVSRRATGHPTLHALREQGLPLRCINVDITQEEQLEYLAKNLEEEGIRLHQIINCAGLLHDAEIEMGPEKRLEDISLKNLQRGFAVNTFAPILLARHLLPRMDKKQTAVFASLSARVGSISDNHLGGWYSYRASKAAQNQLLRTLAIETRRRYPKLCVMALHPGTTDTPLSSPFQRNVPEGKLFSATRAAQQLATIIDSASEQEHGRFIAWDGKPIPW</sequence>
<evidence type="ECO:0000313" key="1">
    <source>
        <dbReference type="EMBL" id="KGD64782.1"/>
    </source>
</evidence>
<dbReference type="PANTHER" id="PTHR43544:SF12">
    <property type="entry name" value="NAD(P)-BINDING ROSSMANN-FOLD SUPERFAMILY PROTEIN"/>
    <property type="match status" value="1"/>
</dbReference>
<dbReference type="InterPro" id="IPR051468">
    <property type="entry name" value="Fungal_SecMetab_SDRs"/>
</dbReference>
<keyword evidence="2" id="KW-1185">Reference proteome</keyword>
<dbReference type="SUPFAM" id="SSF51735">
    <property type="entry name" value="NAD(P)-binding Rossmann-fold domains"/>
    <property type="match status" value="1"/>
</dbReference>
<dbReference type="Proteomes" id="UP000029444">
    <property type="component" value="Unassembled WGS sequence"/>
</dbReference>
<dbReference type="Pfam" id="PF00106">
    <property type="entry name" value="adh_short"/>
    <property type="match status" value="1"/>
</dbReference>
<accession>A0A095SJM2</accession>
<dbReference type="PRINTS" id="PR00081">
    <property type="entry name" value="GDHRDH"/>
</dbReference>
<name>A0A095SJM2_9GAMM</name>
<gene>
    <name evidence="1" type="ORF">Y5S_02148</name>
</gene>
<dbReference type="Gene3D" id="3.40.50.720">
    <property type="entry name" value="NAD(P)-binding Rossmann-like Domain"/>
    <property type="match status" value="1"/>
</dbReference>
<dbReference type="RefSeq" id="WP_035232917.1">
    <property type="nucleotide sequence ID" value="NZ_ARXV01000007.1"/>
</dbReference>
<comment type="caution">
    <text evidence="1">The sequence shown here is derived from an EMBL/GenBank/DDBJ whole genome shotgun (WGS) entry which is preliminary data.</text>
</comment>
<dbReference type="CDD" id="cd05325">
    <property type="entry name" value="carb_red_sniffer_like_SDR_c"/>
    <property type="match status" value="1"/>
</dbReference>
<dbReference type="GO" id="GO:0016491">
    <property type="term" value="F:oxidoreductase activity"/>
    <property type="evidence" value="ECO:0007669"/>
    <property type="project" value="TreeGrafter"/>
</dbReference>
<dbReference type="OrthoDB" id="9785826at2"/>
<dbReference type="EMBL" id="ARXV01000007">
    <property type="protein sequence ID" value="KGD64782.1"/>
    <property type="molecule type" value="Genomic_DNA"/>
</dbReference>
<proteinExistence type="predicted"/>
<dbReference type="AlphaFoldDB" id="A0A095SJM2"/>
<evidence type="ECO:0000313" key="2">
    <source>
        <dbReference type="Proteomes" id="UP000029444"/>
    </source>
</evidence>
<dbReference type="PANTHER" id="PTHR43544">
    <property type="entry name" value="SHORT-CHAIN DEHYDROGENASE/REDUCTASE"/>
    <property type="match status" value="1"/>
</dbReference>
<protein>
    <submittedName>
        <fullName evidence="1">SDR family dehydrogenase/reductase</fullName>
    </submittedName>
</protein>
<organism evidence="1 2">
    <name type="scientific">Alcanivorax nanhaiticus</name>
    <dbReference type="NCBI Taxonomy" id="1177154"/>
    <lineage>
        <taxon>Bacteria</taxon>
        <taxon>Pseudomonadati</taxon>
        <taxon>Pseudomonadota</taxon>
        <taxon>Gammaproteobacteria</taxon>
        <taxon>Oceanospirillales</taxon>
        <taxon>Alcanivoracaceae</taxon>
        <taxon>Alcanivorax</taxon>
    </lineage>
</organism>
<dbReference type="STRING" id="1177154.Y5S_02148"/>
<dbReference type="PATRIC" id="fig|1177154.3.peg.2188"/>
<dbReference type="InterPro" id="IPR036291">
    <property type="entry name" value="NAD(P)-bd_dom_sf"/>
</dbReference>
<dbReference type="InterPro" id="IPR002347">
    <property type="entry name" value="SDR_fam"/>
</dbReference>
<dbReference type="eggNOG" id="COG1028">
    <property type="taxonomic scope" value="Bacteria"/>
</dbReference>
<reference evidence="1 2" key="1">
    <citation type="submission" date="2012-09" db="EMBL/GenBank/DDBJ databases">
        <title>Genome Sequence of alkane-degrading Bacterium Alcanivorax sp. 19-m-6.</title>
        <authorList>
            <person name="Lai Q."/>
            <person name="Shao Z."/>
        </authorList>
    </citation>
    <scope>NUCLEOTIDE SEQUENCE [LARGE SCALE GENOMIC DNA]</scope>
    <source>
        <strain evidence="1 2">19-m-6</strain>
    </source>
</reference>
<dbReference type="GO" id="GO:0005737">
    <property type="term" value="C:cytoplasm"/>
    <property type="evidence" value="ECO:0007669"/>
    <property type="project" value="TreeGrafter"/>
</dbReference>